<evidence type="ECO:0000256" key="1">
    <source>
        <dbReference type="ARBA" id="ARBA00004613"/>
    </source>
</evidence>
<dbReference type="PROSITE" id="PS00330">
    <property type="entry name" value="HEMOLYSIN_CALCIUM"/>
    <property type="match status" value="11"/>
</dbReference>
<evidence type="ECO:0000256" key="3">
    <source>
        <dbReference type="SAM" id="MobiDB-lite"/>
    </source>
</evidence>
<dbReference type="NCBIfam" id="NF012211">
    <property type="entry name" value="tand_rpt_95"/>
    <property type="match status" value="16"/>
</dbReference>
<dbReference type="InterPro" id="IPR013783">
    <property type="entry name" value="Ig-like_fold"/>
</dbReference>
<dbReference type="InterPro" id="IPR015919">
    <property type="entry name" value="Cadherin-like_sf"/>
</dbReference>
<dbReference type="Gene3D" id="2.60.40.10">
    <property type="entry name" value="Immunoglobulins"/>
    <property type="match status" value="9"/>
</dbReference>
<dbReference type="OrthoDB" id="6769681at2"/>
<dbReference type="SUPFAM" id="SSF49313">
    <property type="entry name" value="Cadherin-like"/>
    <property type="match status" value="8"/>
</dbReference>
<dbReference type="SUPFAM" id="SSF51120">
    <property type="entry name" value="beta-Roll"/>
    <property type="match status" value="11"/>
</dbReference>
<dbReference type="Pfam" id="PF06594">
    <property type="entry name" value="HCBP_related"/>
    <property type="match status" value="4"/>
</dbReference>
<feature type="region of interest" description="Disordered" evidence="3">
    <location>
        <begin position="83"/>
        <end position="105"/>
    </location>
</feature>
<dbReference type="Pfam" id="PF17963">
    <property type="entry name" value="Big_9"/>
    <property type="match status" value="9"/>
</dbReference>
<dbReference type="Pfam" id="PF05345">
    <property type="entry name" value="He_PIG"/>
    <property type="match status" value="6"/>
</dbReference>
<dbReference type="Gene3D" id="2.60.40.3440">
    <property type="match status" value="4"/>
</dbReference>
<feature type="domain" description="Dystroglycan-type cadherin-like" evidence="4">
    <location>
        <begin position="4203"/>
        <end position="4301"/>
    </location>
</feature>
<feature type="region of interest" description="Disordered" evidence="3">
    <location>
        <begin position="2307"/>
        <end position="2327"/>
    </location>
</feature>
<evidence type="ECO:0000313" key="5">
    <source>
        <dbReference type="EMBL" id="TFI56741.1"/>
    </source>
</evidence>
<dbReference type="GO" id="GO:0005576">
    <property type="term" value="C:extracellular region"/>
    <property type="evidence" value="ECO:0007669"/>
    <property type="project" value="UniProtKB-SubCell"/>
</dbReference>
<comment type="subcellular location">
    <subcellularLocation>
        <location evidence="1">Secreted</location>
    </subcellularLocation>
</comment>
<dbReference type="EMBL" id="SPDV01000056">
    <property type="protein sequence ID" value="TFI56741.1"/>
    <property type="molecule type" value="Genomic_DNA"/>
</dbReference>
<keyword evidence="6" id="KW-1185">Reference proteome</keyword>
<dbReference type="InterPro" id="IPR040853">
    <property type="entry name" value="RapA2_cadherin-like"/>
</dbReference>
<gene>
    <name evidence="5" type="ORF">E2493_18655</name>
</gene>
<feature type="domain" description="Dystroglycan-type cadherin-like" evidence="4">
    <location>
        <begin position="3398"/>
        <end position="3495"/>
    </location>
</feature>
<dbReference type="PRINTS" id="PR00313">
    <property type="entry name" value="CABNDNGRPT"/>
</dbReference>
<feature type="domain" description="Dystroglycan-type cadherin-like" evidence="4">
    <location>
        <begin position="4500"/>
        <end position="4592"/>
    </location>
</feature>
<proteinExistence type="predicted"/>
<feature type="domain" description="Dystroglycan-type cadherin-like" evidence="4">
    <location>
        <begin position="4399"/>
        <end position="4495"/>
    </location>
</feature>
<reference evidence="5 6" key="1">
    <citation type="submission" date="2019-03" db="EMBL/GenBank/DDBJ databases">
        <title>Genome sequence of Sphingomonas sp. 17J27-24.</title>
        <authorList>
            <person name="Kim M."/>
            <person name="Maeng S."/>
            <person name="Sathiyaraj S."/>
        </authorList>
    </citation>
    <scope>NUCLEOTIDE SEQUENCE [LARGE SCALE GENOMIC DNA]</scope>
    <source>
        <strain evidence="5 6">17J27-24</strain>
    </source>
</reference>
<dbReference type="InterPro" id="IPR006644">
    <property type="entry name" value="Cadg"/>
</dbReference>
<dbReference type="GO" id="GO:0016020">
    <property type="term" value="C:membrane"/>
    <property type="evidence" value="ECO:0007669"/>
    <property type="project" value="InterPro"/>
</dbReference>
<dbReference type="InterPro" id="IPR011049">
    <property type="entry name" value="Serralysin-like_metalloprot_C"/>
</dbReference>
<keyword evidence="2" id="KW-0964">Secreted</keyword>
<dbReference type="Pfam" id="PF17892">
    <property type="entry name" value="Cadherin_5"/>
    <property type="match status" value="7"/>
</dbReference>
<dbReference type="GO" id="GO:0005509">
    <property type="term" value="F:calcium ion binding"/>
    <property type="evidence" value="ECO:0007669"/>
    <property type="project" value="InterPro"/>
</dbReference>
<dbReference type="Gene3D" id="2.60.120.260">
    <property type="entry name" value="Galactose-binding domain-like"/>
    <property type="match status" value="1"/>
</dbReference>
<comment type="caution">
    <text evidence="5">The sequence shown here is derived from an EMBL/GenBank/DDBJ whole genome shotgun (WGS) entry which is preliminary data.</text>
</comment>
<evidence type="ECO:0000313" key="6">
    <source>
        <dbReference type="Proteomes" id="UP000298213"/>
    </source>
</evidence>
<dbReference type="Gene3D" id="2.150.10.10">
    <property type="entry name" value="Serralysin-like metalloprotease, C-terminal"/>
    <property type="match status" value="13"/>
</dbReference>
<sequence length="4629" mass="483970">GDGQDTITDTAGVDRIELGAGIAPGDIEIVQLGTTGLVLKIAGGNDRLALVNVLSVTGNIIESVVFADGTNWSAAELRRRATAGTPGDDVYNGTAGVDELSGQGGRDTLSGAAGADILSGGADDDRLDGGADADRLSGGTGKDVLIGGTGGDTYVFAAGDGTDEIDDNGDATIDTVQIDGYSLGQIRFSRVGVDGNDLSIRFSGSADRLIVRGAFAGTAADTIERFAIPASGLTLTLEDVLTRVTADVAATGETLYGTAGDDVLSGGAGDDFLSGDSGADTLSGGDGNDIFGDIVADNSVDTLTGGAGRDTYRFLPTYNVPSDYVADLVTDFQAGDGGDIIRLSSSNPNPFEQGKLRVSQVGTETHILLRDDLGFDRPILRLANVTATSLTAANFDGVPFGIDNSVRTNDGDTGNTLSGGPLDDTIFGNGGADTILGLGGNDRLAGGADADVIDGGFGMDWVAGQEGHDRLLGGAGNDVLAGGSGDDVLIGGDNAGSVNGSDLFEGGLGDDALYGGGLDDVYRFAAGDGRDVVYDAGGQDRIELAAGIAPADVAIVQVDGKHLDLRIGTAGDRIRLAGALAGNGTRIEQLRFADGTTWSWADIVARSMAASAGDDRLQVSAEDGLGTNLLVNGSFESFETNGGTQTWWGWTVPTLAGWTDANGARFELALSGVEGVESSDGSYWLDMDGESRNMDILQTVAGLTAGQSLLLQFDHANRVAADSGGFEVLWNGQVIATFLDTGIAQKTETLLVSAIQGGNVVQFRSLGVTWDSRGASLDNVRLRAVQAELPAPITLQGLAGNDQLTGSFRADVLIGGTGDDRLAGGLGNDTYVFNRGDGQDTIEDADGLNRLVFGAGIAPDQVRLVRGTGRLVLEIVGTGDRIELGAATAASPNLPEVVFADGTLWSAASLLAMARAATSGNDVLYGSEGADLLDGSAGDDLLRGLGGDDQLNGAGGVDRLEGGAGSDVYLFGRGSGQDVIADSAGTADVLQLGPDIATSDVSVEQSRDGSAIVLRIKGTDDRITIEDALGAGRIETIRFADASQWSVSDLFQRFATSGDDMLTGDGSDNVLAGALGNDMLSGGAGDDTYRFARGDGRDTIRDGAASAADRLEISGYGGSEISFLRRGFGSNDLVIRFAGSSDEIVILDGLSGAGAGVETIQLAKDGTTISVANIRDALVASATTDGDDTILGTSAADTIAGGRGNDLLVGDAGDDIYLYRKGDGDDRIDAFGSGADTVRLLDYAASDVVSVLRAGPDSDDVVIRFSGEGDRLVLRDALGGLNAGGNTLTLQFKDGSSWDRSALRARALGDADGSGDDNVYGFDGNDTFAARPGNDLLSGGTGGDTYAFAPGSGHDRIEDRGTAAEPTDKLQFSGFLSTAATVERLFRGSESIVIRFTGAPDDSVTILDALALDGRGIESYGFADGVTWTKDKIRELLDNRAPVAGDDGYFSVTTGQPLLIRAADLLRNDFDADGDPLRIVAVDGGEDGVATFDGDGNIVYTAINGFAGATTLVYTLSDGRHGFAEAGIDVRVRPVATAREDRGFTVQEDNFLTIRVERLLSNDLDGDRMVVGQVYGATNGTVSLASDGNISFTPTANFNGVAEFTYVANTPEGGRAEAKVLIDVVAVNDAPIAVNDGGIAMLEGNTLTIDPAVLLSNDRDPDGDPMSVQSVRSTPDLQVSINSDGTIRIVPRPYFWGAASFEYVVADSAGATAVGRVNLSVTPVNDAPEAHADRFELTQQGEPIREDNPIVITAERLLANDIEHDGEAMTVSAVGGSFGGRARLLENQTVLFEPFADFNGEAWFDYQVSDGHGGVSWSRATIVYQAVNDRPVSRDDHYNNPAFYFLKGREDQPIEIPIIELLKNDFDVEGFLVKFENASNPINGDFQVTDRGTIIFTPDADFWGEASFDYLISDPDGAVDDGRVTLWFENVSDGPPKAERDTIYVYEDVPTVIPISALLGNDVDIDRDPIDFLGWRYADIFDVFRFGGDAGIPINGTLEFDQNGNLLFTPNRDASVSGGLVYRIGDHRDGESEGYVDIVILPSNDDPTAVNDEGYVTPLDIPLVIRVADVMFNDYDVEQADHDGDGVIDDDLDDPKRARPTFVSVDAILDPAELARGNHVALGTVEVVSFEGERFIVARFPEGFSGSVVIQYTIADAEGLQDIGFIEASVADFYAGTLSGTPRVDYILGGAGRDVIRGFASNDLIAGMGGDDRIESGLGADRIDGGDGDDLIDAGDDGDHITGGDGFDTVIFTGSNTGVRADLEARVGQGGFAQGDVYVGIEALIGTEFADILGGDSAANRLEGQLGDDEIEGRGGDDVLIGGGGNDSIDGGAGADRIDGGEGIDTAIYFLSSAGVQISLLAGTATGGDAQGDVLVSIENLVGSDFADSLTGDDRANLLSGGRGDDVLDGGAGDDVLIGGRGADVLIGGEGVDTVNYSLSVEGVTIDLANSAAGSGDAQGDSFTGIEIVEGSYHDDVIRGDDADNRLRGGRGADVIDGRGGFDIADYSTADEAVTVDLALGRGLAGEAAGDTLIGIEMLLGSVHDDTLRGSAGDDVFDGGYGDDALLGGAGSDLYVFDFDSKQDVITEIGDENDIDRIVMGSAIGPKDVSLLRQGDDLFIELERDDGFLIDTIRVTNHFLGAATGIEAISFANGARWDRDRIAEMIRIGRFNAEDDIYRFGVEDETVVIDPATLIRNDAEEGVDKLVLVSVQNGKKGSARIREDGMIEFIPAKDHHGDAFFDYTVRDEFGRESSATVEVNLAPVNDAPTAVDDALIYAEEDKTLRVRIDSLLANDFDIDDDWFDLRITGVEPLKNLAGNELNPYKESGYDPATHITGKVDGDYLEFHIRPDYFGFAGFVYTVSDPWGATAKGKVEVYVSPVNDAPRAQDTTRWIRLEQTSIITVAQLMAQTYDIEGDAVSFVGLHLAANGSAATNGQAVLDAASGTIAFTPDALGDATLKYDVIDARGASATLTYKLKVRPLNDAPVARNDYGFRTLEDQILVIDPKTLLANDSDENGDTLIFEGVQRFPDNGKVRVNAAGMIEFSPRADYNGSAGFEYYISDGRGGTAKAYVAITVMPRNDGPVLRGDVVSGLEDKPLYVIPAEAFGNDIEPDGDVLFFKRASVLGVLEKSYLSSGVQISAKMADGTALPTWLSFDAGAISFSGTLPAGQEAVSVDVWVKDPQTGSNFNRRFSLDAEALAAGGSLRGDVLGGYTIREGWASNLEFGVATVADGTSVTATLVDGSMLPTWLTFDAETLTVRGTPPEGVVEPFDVLLTFTLPATAERGPVSHADRISIDPTQAAAVERGIAYDSDTALFDISKGSFSASLASGRPLPDWLAFDAETMTVSLTGFPPDANAPLARLQIIFTPEAEILPEKTYASTDRGFTLEFVIDPTEPLDPAINAILQNQPFFAAQGLFALDLGAATAISAARESRAPLPSWLSWNSETLTFSGMPPASYVGAVPVRLDVTGNGAGLPTMSVITEAVVDKTFQVTKVDGIGVSYGAERIDLTTPLDFNGAVAIAYDATDEKGGVSSRPATIVFNVQPTPEKPDGYGDEIDVRENESVTVALEDLLANDFDRDGDAIRVVEVQQPGNGAVTVNLSTVLIAPPAGLVPVEGGLWSAMLAGGTALPEWMSIDAATGEIRATVPLAVLAAYDIVVTQSHDGTSESASVHQAFDGNAGVTITYAPTGAFSGEDGFRYVITDDRPGNGSALVTVHVAPVADAPYTQPDRLDGIEDTPLLIDPALLLANDYDVDGDPIAFLGVLDAQHGTISYDGISILFTPDHNFDGRATFDYLVTDNVHGTSVGRVNVDVRSTNRAPIAAADVFETIEDTPFEFTIDQLLANDSDPDGDAFRFVWLSTEHPDGRIIELPGGRYQFVPDENVSGPKSFTYQITDGRRSTNGTLTFNVAAVNDAPIANPDGIFYGDQDVPFAIDLADLIANDRDVEGDAFTLVEVFDGDNGSVVRDGDKAIFTGRPGYYGDAGFSYRVTDVHGATSVGYVSLIVMPEFDLPIAVSDAGYEMLEDGFIDLDPAVLMANDYAPEGTTLAFVGFAGGAQLLDNGLYRVTPPPNFFGKIVLTYSINNGADFDVPTTVTIDVLPVSDAPFAGNDSLATVEDTPLTIFTSKLLANDGDVDLQAVVLTRVLGASGVSVVDNGIGQLVITPNKDFAGEAWFDYEIEDSSGIAARARVSVAVAAVNDAPTIGAIPMLVGAEDGAFSARLPADLVADVDGDALLVEVRGLGGAALPAWLSYDRRTQSLSGTPPLNFNGNVMIEVAAFDGQVETVRQAVVSIKPINDAPILAAPLADATSVEDRAIDITLPAGTFSDVDGDALNYSATLVDGEPLPSWLTFAGGRLTGTPPQDFHGVLDIRVVASDGALTASDDFRLTIDPANDAPVLVAALADRASPEDMAIDLALPAGTFADVDGDALTLTARLADGADLPSWLRFEGDRFIGTPPADFHGDLDIEVTASDGAASVSDIFRLSITAENDAPVTLLPLADAVSAEDQAFLVEIPAGSFGDVDGDALTLSARLADGTALPAWIRFESGRFTGTPPADFHGAVDIEVTASDGILAVSDTFRLTIDPRNDAPTLVLALDDRASAEDMPIDIVLPAGTFADVDGDALTLT</sequence>
<dbReference type="Proteomes" id="UP000298213">
    <property type="component" value="Unassembled WGS sequence"/>
</dbReference>
<feature type="domain" description="Dystroglycan-type cadherin-like" evidence="4">
    <location>
        <begin position="4302"/>
        <end position="4398"/>
    </location>
</feature>
<dbReference type="Gene3D" id="2.60.40.2810">
    <property type="match status" value="4"/>
</dbReference>
<evidence type="ECO:0000259" key="4">
    <source>
        <dbReference type="SMART" id="SM00736"/>
    </source>
</evidence>
<protein>
    <submittedName>
        <fullName evidence="5">Tandem-95 repeat protein</fullName>
    </submittedName>
</protein>
<dbReference type="InterPro" id="IPR010566">
    <property type="entry name" value="Haemolys_ca-bd"/>
</dbReference>
<dbReference type="RefSeq" id="WP_135089926.1">
    <property type="nucleotide sequence ID" value="NZ_SPDV01000056.1"/>
</dbReference>
<dbReference type="PANTHER" id="PTHR38340:SF1">
    <property type="entry name" value="S-LAYER PROTEIN"/>
    <property type="match status" value="1"/>
</dbReference>
<evidence type="ECO:0000256" key="2">
    <source>
        <dbReference type="ARBA" id="ARBA00022525"/>
    </source>
</evidence>
<dbReference type="PANTHER" id="PTHR38340">
    <property type="entry name" value="S-LAYER PROTEIN"/>
    <property type="match status" value="1"/>
</dbReference>
<dbReference type="InterPro" id="IPR018511">
    <property type="entry name" value="Hemolysin-typ_Ca-bd_CS"/>
</dbReference>
<dbReference type="SMART" id="SM00736">
    <property type="entry name" value="CADG"/>
    <property type="match status" value="6"/>
</dbReference>
<accession>A0A4Y8ZL57</accession>
<dbReference type="InterPro" id="IPR050557">
    <property type="entry name" value="RTX_toxin/Mannuronan_C5-epim"/>
</dbReference>
<feature type="domain" description="Dystroglycan-type cadherin-like" evidence="4">
    <location>
        <begin position="3210"/>
        <end position="3304"/>
    </location>
</feature>
<dbReference type="Pfam" id="PF17803">
    <property type="entry name" value="Cadherin_4"/>
    <property type="match status" value="1"/>
</dbReference>
<name>A0A4Y8ZL57_9SPHN</name>
<dbReference type="InterPro" id="IPR041690">
    <property type="entry name" value="Cadherin_5"/>
</dbReference>
<feature type="non-terminal residue" evidence="5">
    <location>
        <position position="1"/>
    </location>
</feature>
<organism evidence="5 6">
    <name type="scientific">Sphingomonas parva</name>
    <dbReference type="NCBI Taxonomy" id="2555898"/>
    <lineage>
        <taxon>Bacteria</taxon>
        <taxon>Pseudomonadati</taxon>
        <taxon>Pseudomonadota</taxon>
        <taxon>Alphaproteobacteria</taxon>
        <taxon>Sphingomonadales</taxon>
        <taxon>Sphingomonadaceae</taxon>
        <taxon>Sphingomonas</taxon>
    </lineage>
</organism>
<dbReference type="Pfam" id="PF00353">
    <property type="entry name" value="HemolysinCabind"/>
    <property type="match status" value="16"/>
</dbReference>
<dbReference type="InterPro" id="IPR001343">
    <property type="entry name" value="Hemolysn_Ca-bd"/>
</dbReference>
<feature type="non-terminal residue" evidence="5">
    <location>
        <position position="4629"/>
    </location>
</feature>